<protein>
    <submittedName>
        <fullName evidence="1">Uncharacterized protein</fullName>
    </submittedName>
</protein>
<proteinExistence type="predicted"/>
<evidence type="ECO:0000313" key="1">
    <source>
        <dbReference type="EMBL" id="PTQ89374.1"/>
    </source>
</evidence>
<dbReference type="Proteomes" id="UP000244223">
    <property type="component" value="Unassembled WGS sequence"/>
</dbReference>
<organism evidence="1 2">
    <name type="scientific">Agitococcus lubricus</name>
    <dbReference type="NCBI Taxonomy" id="1077255"/>
    <lineage>
        <taxon>Bacteria</taxon>
        <taxon>Pseudomonadati</taxon>
        <taxon>Pseudomonadota</taxon>
        <taxon>Gammaproteobacteria</taxon>
        <taxon>Moraxellales</taxon>
        <taxon>Moraxellaceae</taxon>
        <taxon>Agitococcus</taxon>
    </lineage>
</organism>
<reference evidence="1 2" key="1">
    <citation type="submission" date="2018-04" db="EMBL/GenBank/DDBJ databases">
        <title>Genomic Encyclopedia of Archaeal and Bacterial Type Strains, Phase II (KMG-II): from individual species to whole genera.</title>
        <authorList>
            <person name="Goeker M."/>
        </authorList>
    </citation>
    <scope>NUCLEOTIDE SEQUENCE [LARGE SCALE GENOMIC DNA]</scope>
    <source>
        <strain evidence="1 2">DSM 5822</strain>
    </source>
</reference>
<keyword evidence="2" id="KW-1185">Reference proteome</keyword>
<accession>A0A2T5IZD1</accession>
<gene>
    <name evidence="1" type="ORF">C8N29_107107</name>
</gene>
<dbReference type="AlphaFoldDB" id="A0A2T5IZD1"/>
<name>A0A2T5IZD1_9GAMM</name>
<comment type="caution">
    <text evidence="1">The sequence shown here is derived from an EMBL/GenBank/DDBJ whole genome shotgun (WGS) entry which is preliminary data.</text>
</comment>
<dbReference type="EMBL" id="QAON01000007">
    <property type="protein sequence ID" value="PTQ89374.1"/>
    <property type="molecule type" value="Genomic_DNA"/>
</dbReference>
<evidence type="ECO:0000313" key="2">
    <source>
        <dbReference type="Proteomes" id="UP000244223"/>
    </source>
</evidence>
<sequence length="159" mass="18348">MKRFTQLVYVGLLWGLTILSPCWALEKITPEALDALLTEHSTYMMQKEPEALLNLFSARYQQKNLAHDKILTKAELTKIYKNNLMIAKLIISKIDLLDSHISENGQHAQIKLHLFSRYLLEFEGRQNILTQEEDWLSDVGLENGKLVYLHTEQTAAAKH</sequence>